<dbReference type="EMBL" id="LEPB01000004">
    <property type="protein sequence ID" value="RCA10229.1"/>
    <property type="molecule type" value="Genomic_DNA"/>
</dbReference>
<dbReference type="Proteomes" id="UP000252797">
    <property type="component" value="Unassembled WGS sequence"/>
</dbReference>
<evidence type="ECO:0000313" key="2">
    <source>
        <dbReference type="Proteomes" id="UP000252797"/>
    </source>
</evidence>
<protein>
    <submittedName>
        <fullName evidence="1">Uncharacterized protein</fullName>
    </submittedName>
</protein>
<reference evidence="1 2" key="1">
    <citation type="submission" date="2015-06" db="EMBL/GenBank/DDBJ databases">
        <title>The Genome Sequence of Enterococcus durans 4EA1.</title>
        <authorList>
            <consortium name="The Broad Institute Genomics Platform"/>
            <consortium name="The Broad Institute Genome Sequencing Center for Infectious Disease"/>
            <person name="Earl A.M."/>
            <person name="Van Tyne D."/>
            <person name="Lebreton F."/>
            <person name="Saavedra J.T."/>
            <person name="Gilmore M.S."/>
            <person name="Manson Mcguire A."/>
            <person name="Clock S."/>
            <person name="Crupain M."/>
            <person name="Rangan U."/>
            <person name="Young S."/>
            <person name="Abouelleil A."/>
            <person name="Cao P."/>
            <person name="Chapman S.B."/>
            <person name="Griggs A."/>
            <person name="Priest M."/>
            <person name="Shea T."/>
            <person name="Wortman J."/>
            <person name="Nusbaum C."/>
            <person name="Birren B."/>
        </authorList>
    </citation>
    <scope>NUCLEOTIDE SEQUENCE [LARGE SCALE GENOMIC DNA]</scope>
    <source>
        <strain evidence="1 2">4EA1</strain>
    </source>
</reference>
<comment type="caution">
    <text evidence="1">The sequence shown here is derived from an EMBL/GenBank/DDBJ whole genome shotgun (WGS) entry which is preliminary data.</text>
</comment>
<dbReference type="GeneID" id="56743623"/>
<gene>
    <name evidence="1" type="ORF">EA71_00979</name>
</gene>
<organism evidence="1 2">
    <name type="scientific">Enterococcus durans</name>
    <dbReference type="NCBI Taxonomy" id="53345"/>
    <lineage>
        <taxon>Bacteria</taxon>
        <taxon>Bacillati</taxon>
        <taxon>Bacillota</taxon>
        <taxon>Bacilli</taxon>
        <taxon>Lactobacillales</taxon>
        <taxon>Enterococcaceae</taxon>
        <taxon>Enterococcus</taxon>
    </lineage>
</organism>
<dbReference type="RefSeq" id="WP_081134445.1">
    <property type="nucleotide sequence ID" value="NZ_CAXUDG010000032.1"/>
</dbReference>
<evidence type="ECO:0000313" key="1">
    <source>
        <dbReference type="EMBL" id="RCA10229.1"/>
    </source>
</evidence>
<dbReference type="AlphaFoldDB" id="A0A367CC44"/>
<sequence>MSGTNLIDLLIVIWVIINQLRPKEVDLNSKGKYVLFFIGLYTFYNGVLSGDFIFTPFSTLGLVFVLLFLAVGLAFLRAYTSRVWKADGLLYSQGTWKTVVIWLVMIVLHMVADHFIKGLNDTFLLYIGISLITQHWYKLSALRSY</sequence>
<proteinExistence type="predicted"/>
<name>A0A367CC44_9ENTE</name>
<accession>A0A367CC44</accession>